<dbReference type="Gene3D" id="3.40.30.10">
    <property type="entry name" value="Glutaredoxin"/>
    <property type="match status" value="1"/>
</dbReference>
<evidence type="ECO:0000256" key="3">
    <source>
        <dbReference type="ARBA" id="ARBA00022982"/>
    </source>
</evidence>
<dbReference type="Proteomes" id="UP001446205">
    <property type="component" value="Unassembled WGS sequence"/>
</dbReference>
<evidence type="ECO:0000256" key="6">
    <source>
        <dbReference type="NCBIfam" id="TIGR01068"/>
    </source>
</evidence>
<dbReference type="InterPro" id="IPR005746">
    <property type="entry name" value="Thioredoxin"/>
</dbReference>
<dbReference type="PROSITE" id="PS51352">
    <property type="entry name" value="THIOREDOXIN_2"/>
    <property type="match status" value="1"/>
</dbReference>
<dbReference type="EMBL" id="JBBPCO010000003">
    <property type="protein sequence ID" value="MEK8089077.1"/>
    <property type="molecule type" value="Genomic_DNA"/>
</dbReference>
<gene>
    <name evidence="8" type="primary">trxA</name>
    <name evidence="8" type="ORF">WOB96_04800</name>
</gene>
<dbReference type="PROSITE" id="PS00194">
    <property type="entry name" value="THIOREDOXIN_1"/>
    <property type="match status" value="1"/>
</dbReference>
<evidence type="ECO:0000256" key="4">
    <source>
        <dbReference type="ARBA" id="ARBA00023157"/>
    </source>
</evidence>
<dbReference type="Pfam" id="PF14559">
    <property type="entry name" value="TPR_19"/>
    <property type="match status" value="1"/>
</dbReference>
<comment type="similarity">
    <text evidence="1">Belongs to the thioredoxin family.</text>
</comment>
<keyword evidence="5" id="KW-0676">Redox-active center</keyword>
<dbReference type="Gene3D" id="1.25.40.10">
    <property type="entry name" value="Tetratricopeptide repeat domain"/>
    <property type="match status" value="2"/>
</dbReference>
<reference evidence="8 9" key="1">
    <citation type="submission" date="2024-04" db="EMBL/GenBank/DDBJ databases">
        <authorList>
            <person name="Abashina T."/>
            <person name="Shaikin A."/>
        </authorList>
    </citation>
    <scope>NUCLEOTIDE SEQUENCE [LARGE SCALE GENOMIC DNA]</scope>
    <source>
        <strain evidence="8 9">AAFK</strain>
    </source>
</reference>
<comment type="caution">
    <text evidence="8">The sequence shown here is derived from an EMBL/GenBank/DDBJ whole genome shotgun (WGS) entry which is preliminary data.</text>
</comment>
<dbReference type="SUPFAM" id="SSF52833">
    <property type="entry name" value="Thioredoxin-like"/>
    <property type="match status" value="1"/>
</dbReference>
<dbReference type="RefSeq" id="WP_341370143.1">
    <property type="nucleotide sequence ID" value="NZ_JBBPCO010000003.1"/>
</dbReference>
<evidence type="ECO:0000259" key="7">
    <source>
        <dbReference type="PROSITE" id="PS51352"/>
    </source>
</evidence>
<dbReference type="PANTHER" id="PTHR45663">
    <property type="entry name" value="GEO12009P1"/>
    <property type="match status" value="1"/>
</dbReference>
<dbReference type="PRINTS" id="PR00421">
    <property type="entry name" value="THIOREDOXIN"/>
</dbReference>
<dbReference type="InterPro" id="IPR011990">
    <property type="entry name" value="TPR-like_helical_dom_sf"/>
</dbReference>
<keyword evidence="3" id="KW-0249">Electron transport</keyword>
<protein>
    <recommendedName>
        <fullName evidence="6">Thioredoxin</fullName>
    </recommendedName>
</protein>
<dbReference type="Pfam" id="PF00085">
    <property type="entry name" value="Thioredoxin"/>
    <property type="match status" value="1"/>
</dbReference>
<dbReference type="InterPro" id="IPR036249">
    <property type="entry name" value="Thioredoxin-like_sf"/>
</dbReference>
<sequence>MAQGPYVQDVDVSSFDQVVIEGSRERLVLVDFWAPWCGPCRALGPVLEKLATDYAGKFLLAKVNSDENQELSVQYGVRGIPAVKAFLDGRVVDEFTGALPESAVRQFLDKLIPSEGDKLRAQAAVLRQSGQAGEAESLLHAALQADPRNDRVRLDLARIYVETGREAEATAMIEQMQPTFRMEPEVEALQAALEFVRLAAQAPDEATLLKTIESTQGDNRAEAMLQLAAKRVLRNDYEGAMQQLLEMVREHRSYGDDAGRKTLLKVFTMLGNQGELVSRYRAQLARALY</sequence>
<dbReference type="SUPFAM" id="SSF48452">
    <property type="entry name" value="TPR-like"/>
    <property type="match status" value="1"/>
</dbReference>
<evidence type="ECO:0000256" key="5">
    <source>
        <dbReference type="ARBA" id="ARBA00023284"/>
    </source>
</evidence>
<keyword evidence="2" id="KW-0813">Transport</keyword>
<dbReference type="PANTHER" id="PTHR45663:SF11">
    <property type="entry name" value="GEO12009P1"/>
    <property type="match status" value="1"/>
</dbReference>
<keyword evidence="9" id="KW-1185">Reference proteome</keyword>
<feature type="domain" description="Thioredoxin" evidence="7">
    <location>
        <begin position="1"/>
        <end position="113"/>
    </location>
</feature>
<dbReference type="Pfam" id="PF14561">
    <property type="entry name" value="TPR_20"/>
    <property type="match status" value="1"/>
</dbReference>
<dbReference type="CDD" id="cd02947">
    <property type="entry name" value="TRX_family"/>
    <property type="match status" value="1"/>
</dbReference>
<dbReference type="InterPro" id="IPR017937">
    <property type="entry name" value="Thioredoxin_CS"/>
</dbReference>
<evidence type="ECO:0000256" key="1">
    <source>
        <dbReference type="ARBA" id="ARBA00008987"/>
    </source>
</evidence>
<evidence type="ECO:0000256" key="2">
    <source>
        <dbReference type="ARBA" id="ARBA00022448"/>
    </source>
</evidence>
<proteinExistence type="inferred from homology"/>
<evidence type="ECO:0000313" key="9">
    <source>
        <dbReference type="Proteomes" id="UP001446205"/>
    </source>
</evidence>
<evidence type="ECO:0000313" key="8">
    <source>
        <dbReference type="EMBL" id="MEK8089077.1"/>
    </source>
</evidence>
<name>A0ABU9D6B8_9PROT</name>
<dbReference type="NCBIfam" id="TIGR01068">
    <property type="entry name" value="thioredoxin"/>
    <property type="match status" value="1"/>
</dbReference>
<dbReference type="InterPro" id="IPR013766">
    <property type="entry name" value="Thioredoxin_domain"/>
</dbReference>
<keyword evidence="4" id="KW-1015">Disulfide bond</keyword>
<accession>A0ABU9D6B8</accession>
<organism evidence="8 9">
    <name type="scientific">Thermithiobacillus plumbiphilus</name>
    <dbReference type="NCBI Taxonomy" id="1729899"/>
    <lineage>
        <taxon>Bacteria</taxon>
        <taxon>Pseudomonadati</taxon>
        <taxon>Pseudomonadota</taxon>
        <taxon>Acidithiobacillia</taxon>
        <taxon>Acidithiobacillales</taxon>
        <taxon>Thermithiobacillaceae</taxon>
        <taxon>Thermithiobacillus</taxon>
    </lineage>
</organism>